<comment type="catalytic activity">
    <reaction evidence="7 8">
        <text>an N-acyl-L-alpha-aminoacyl-tRNA + H2O = an N-acyl-L-amino acid + a tRNA + H(+)</text>
        <dbReference type="Rhea" id="RHEA:54448"/>
        <dbReference type="Rhea" id="RHEA-COMP:10123"/>
        <dbReference type="Rhea" id="RHEA-COMP:13883"/>
        <dbReference type="ChEBI" id="CHEBI:15377"/>
        <dbReference type="ChEBI" id="CHEBI:15378"/>
        <dbReference type="ChEBI" id="CHEBI:59874"/>
        <dbReference type="ChEBI" id="CHEBI:78442"/>
        <dbReference type="ChEBI" id="CHEBI:138191"/>
        <dbReference type="EC" id="3.1.1.29"/>
    </reaction>
</comment>
<dbReference type="InterPro" id="IPR001328">
    <property type="entry name" value="Pept_tRNA_hydro"/>
</dbReference>
<dbReference type="HAMAP" id="MF_00083">
    <property type="entry name" value="Pept_tRNA_hydro_bact"/>
    <property type="match status" value="1"/>
</dbReference>
<evidence type="ECO:0000256" key="6">
    <source>
        <dbReference type="ARBA" id="ARBA00050038"/>
    </source>
</evidence>
<evidence type="ECO:0000256" key="5">
    <source>
        <dbReference type="ARBA" id="ARBA00038063"/>
    </source>
</evidence>
<dbReference type="EMBL" id="CP081150">
    <property type="protein sequence ID" value="QZA77724.1"/>
    <property type="molecule type" value="Genomic_DNA"/>
</dbReference>
<evidence type="ECO:0000256" key="9">
    <source>
        <dbReference type="RuleBase" id="RU004320"/>
    </source>
</evidence>
<keyword evidence="7" id="KW-0963">Cytoplasm</keyword>
<dbReference type="InterPro" id="IPR018171">
    <property type="entry name" value="Pept_tRNA_hydro_CS"/>
</dbReference>
<comment type="function">
    <text evidence="7">Catalyzes the release of premature peptidyl moieties from peptidyl-tRNA molecules trapped in stalled 50S ribosomal subunits, and thus maintains levels of free tRNAs and 50S ribosomes.</text>
</comment>
<evidence type="ECO:0000256" key="3">
    <source>
        <dbReference type="ARBA" id="ARBA00022801"/>
    </source>
</evidence>
<sequence length="204" mass="22321">MAIKLIVGLGNPGAEYEATRHNAGFWLVDHLARDGQISLRHDSKFHGFSGRVKIAGQDIWLLQPQTYMNRSGLAVVALAQFYKILPDEILVVHDELDIAPGLVKLKQGGGNGGHNGLKDIQAHLSTPNFWRLRLGIGHPGNKNEVANFVLKPPRKEEQDLIDDAILKSLAVLPKVVKGETGPAMSLLHTDDSKKREHKPAPSSS</sequence>
<keyword evidence="2 7" id="KW-0820">tRNA-binding</keyword>
<evidence type="ECO:0000256" key="8">
    <source>
        <dbReference type="RuleBase" id="RU000673"/>
    </source>
</evidence>
<feature type="binding site" evidence="7">
    <location>
        <position position="115"/>
    </location>
    <ligand>
        <name>tRNA</name>
        <dbReference type="ChEBI" id="CHEBI:17843"/>
    </ligand>
</feature>
<proteinExistence type="inferred from homology"/>
<dbReference type="PROSITE" id="PS01195">
    <property type="entry name" value="PEPT_TRNA_HYDROL_1"/>
    <property type="match status" value="1"/>
</dbReference>
<evidence type="ECO:0000256" key="7">
    <source>
        <dbReference type="HAMAP-Rule" id="MF_00083"/>
    </source>
</evidence>
<gene>
    <name evidence="7 11" type="primary">pth</name>
    <name evidence="11" type="ORF">K4H28_15885</name>
</gene>
<evidence type="ECO:0000256" key="10">
    <source>
        <dbReference type="SAM" id="MobiDB-lite"/>
    </source>
</evidence>
<dbReference type="PANTHER" id="PTHR17224:SF1">
    <property type="entry name" value="PEPTIDYL-TRNA HYDROLASE"/>
    <property type="match status" value="1"/>
</dbReference>
<reference evidence="11 12" key="1">
    <citation type="submission" date="2021-08" db="EMBL/GenBank/DDBJ databases">
        <title>complete genome sequencing of Deefgea sp. D25.</title>
        <authorList>
            <person name="Bae J.-W."/>
            <person name="Gim D.-H."/>
        </authorList>
    </citation>
    <scope>NUCLEOTIDE SEQUENCE [LARGE SCALE GENOMIC DNA]</scope>
    <source>
        <strain evidence="11 12">D25</strain>
    </source>
</reference>
<comment type="subcellular location">
    <subcellularLocation>
        <location evidence="7">Cytoplasm</location>
    </subcellularLocation>
</comment>
<dbReference type="Proteomes" id="UP000825679">
    <property type="component" value="Chromosome"/>
</dbReference>
<comment type="similarity">
    <text evidence="5 7 9">Belongs to the PTH family.</text>
</comment>
<evidence type="ECO:0000313" key="12">
    <source>
        <dbReference type="Proteomes" id="UP000825679"/>
    </source>
</evidence>
<dbReference type="NCBIfam" id="TIGR00447">
    <property type="entry name" value="pth"/>
    <property type="match status" value="1"/>
</dbReference>
<dbReference type="InterPro" id="IPR036416">
    <property type="entry name" value="Pept_tRNA_hydro_sf"/>
</dbReference>
<feature type="active site" description="Proton acceptor" evidence="7">
    <location>
        <position position="21"/>
    </location>
</feature>
<comment type="subunit">
    <text evidence="7">Monomer.</text>
</comment>
<comment type="function">
    <text evidence="7">Hydrolyzes ribosome-free peptidyl-tRNAs (with 1 or more amino acids incorporated), which drop off the ribosome during protein synthesis, or as a result of ribosome stalling.</text>
</comment>
<dbReference type="RefSeq" id="WP_221006104.1">
    <property type="nucleotide sequence ID" value="NZ_CP081150.1"/>
</dbReference>
<feature type="binding site" evidence="7">
    <location>
        <position position="69"/>
    </location>
    <ligand>
        <name>tRNA</name>
        <dbReference type="ChEBI" id="CHEBI:17843"/>
    </ligand>
</feature>
<accession>A0ABX8Z572</accession>
<dbReference type="Gene3D" id="3.40.50.1470">
    <property type="entry name" value="Peptidyl-tRNA hydrolase"/>
    <property type="match status" value="1"/>
</dbReference>
<protein>
    <recommendedName>
        <fullName evidence="6 7">Peptidyl-tRNA hydrolase</fullName>
        <shortName evidence="7">Pth</shortName>
        <ecNumber evidence="1 7">3.1.1.29</ecNumber>
    </recommendedName>
</protein>
<dbReference type="Pfam" id="PF01195">
    <property type="entry name" value="Pept_tRNA_hydro"/>
    <property type="match status" value="1"/>
</dbReference>
<dbReference type="GO" id="GO:0004045">
    <property type="term" value="F:peptidyl-tRNA hydrolase activity"/>
    <property type="evidence" value="ECO:0007669"/>
    <property type="project" value="UniProtKB-EC"/>
</dbReference>
<evidence type="ECO:0000256" key="1">
    <source>
        <dbReference type="ARBA" id="ARBA00013260"/>
    </source>
</evidence>
<dbReference type="PROSITE" id="PS01196">
    <property type="entry name" value="PEPT_TRNA_HYDROL_2"/>
    <property type="match status" value="1"/>
</dbReference>
<evidence type="ECO:0000313" key="11">
    <source>
        <dbReference type="EMBL" id="QZA77724.1"/>
    </source>
</evidence>
<dbReference type="SUPFAM" id="SSF53178">
    <property type="entry name" value="Peptidyl-tRNA hydrolase-like"/>
    <property type="match status" value="1"/>
</dbReference>
<keyword evidence="12" id="KW-1185">Reference proteome</keyword>
<keyword evidence="3 7" id="KW-0378">Hydrolase</keyword>
<evidence type="ECO:0000256" key="4">
    <source>
        <dbReference type="ARBA" id="ARBA00022884"/>
    </source>
</evidence>
<evidence type="ECO:0000256" key="2">
    <source>
        <dbReference type="ARBA" id="ARBA00022555"/>
    </source>
</evidence>
<dbReference type="EC" id="3.1.1.29" evidence="1 7"/>
<organism evidence="11 12">
    <name type="scientific">Deefgea tanakiae</name>
    <dbReference type="NCBI Taxonomy" id="2865840"/>
    <lineage>
        <taxon>Bacteria</taxon>
        <taxon>Pseudomonadati</taxon>
        <taxon>Pseudomonadota</taxon>
        <taxon>Betaproteobacteria</taxon>
        <taxon>Neisseriales</taxon>
        <taxon>Chitinibacteraceae</taxon>
        <taxon>Deefgea</taxon>
    </lineage>
</organism>
<feature type="region of interest" description="Disordered" evidence="10">
    <location>
        <begin position="182"/>
        <end position="204"/>
    </location>
</feature>
<feature type="site" description="Discriminates between blocked and unblocked aminoacyl-tRNA" evidence="7">
    <location>
        <position position="11"/>
    </location>
</feature>
<dbReference type="CDD" id="cd00462">
    <property type="entry name" value="PTH"/>
    <property type="match status" value="1"/>
</dbReference>
<keyword evidence="4 7" id="KW-0694">RNA-binding</keyword>
<dbReference type="PANTHER" id="PTHR17224">
    <property type="entry name" value="PEPTIDYL-TRNA HYDROLASE"/>
    <property type="match status" value="1"/>
</dbReference>
<feature type="binding site" evidence="7">
    <location>
        <position position="67"/>
    </location>
    <ligand>
        <name>tRNA</name>
        <dbReference type="ChEBI" id="CHEBI:17843"/>
    </ligand>
</feature>
<name>A0ABX8Z572_9NEIS</name>
<feature type="site" description="Stabilizes the basic form of H active site to accept a proton" evidence="7">
    <location>
        <position position="94"/>
    </location>
</feature>
<feature type="binding site" evidence="7">
    <location>
        <position position="16"/>
    </location>
    <ligand>
        <name>tRNA</name>
        <dbReference type="ChEBI" id="CHEBI:17843"/>
    </ligand>
</feature>